<comment type="caution">
    <text evidence="1">The sequence shown here is derived from an EMBL/GenBank/DDBJ whole genome shotgun (WGS) entry which is preliminary data.</text>
</comment>
<protein>
    <submittedName>
        <fullName evidence="1">Sugar ABC transporter substrate-binding protein</fullName>
    </submittedName>
</protein>
<reference evidence="1 2" key="1">
    <citation type="submission" date="2017-01" db="EMBL/GenBank/DDBJ databases">
        <title>Bacillus cereus isolates.</title>
        <authorList>
            <person name="Beno S.M."/>
        </authorList>
    </citation>
    <scope>NUCLEOTIDE SEQUENCE [LARGE SCALE GENOMIC DNA]</scope>
    <source>
        <strain evidence="1 2">FSL H8-0485</strain>
    </source>
</reference>
<dbReference type="RefSeq" id="WP_078204466.1">
    <property type="nucleotide sequence ID" value="NZ_MUAJ01000002.1"/>
</dbReference>
<name>A0A1S9TWC7_BACCE</name>
<evidence type="ECO:0000313" key="2">
    <source>
        <dbReference type="Proteomes" id="UP000190906"/>
    </source>
</evidence>
<dbReference type="AlphaFoldDB" id="A0A1S9TWC7"/>
<sequence>MNELKIHVVLEEVNFLWDLRKVFRFRELWNSNCSFAGIVKELKRKPIEIAVLILDQVDKYKIHKRSIGLGEIGSERVRSKLNSELPPYVYITLEDMDFLWKETDIDRFKYLWMKRFSIEDIANRLGRHQIELAALILDQFGLEYMLNSLIKTEKRVS</sequence>
<dbReference type="EMBL" id="MUAJ01000002">
    <property type="protein sequence ID" value="OOR14178.1"/>
    <property type="molecule type" value="Genomic_DNA"/>
</dbReference>
<proteinExistence type="predicted"/>
<evidence type="ECO:0000313" key="1">
    <source>
        <dbReference type="EMBL" id="OOR14178.1"/>
    </source>
</evidence>
<dbReference type="Proteomes" id="UP000190906">
    <property type="component" value="Unassembled WGS sequence"/>
</dbReference>
<gene>
    <name evidence="1" type="ORF">BW897_03880</name>
</gene>
<accession>A0A1S9TWC7</accession>
<organism evidence="1 2">
    <name type="scientific">Bacillus cereus</name>
    <dbReference type="NCBI Taxonomy" id="1396"/>
    <lineage>
        <taxon>Bacteria</taxon>
        <taxon>Bacillati</taxon>
        <taxon>Bacillota</taxon>
        <taxon>Bacilli</taxon>
        <taxon>Bacillales</taxon>
        <taxon>Bacillaceae</taxon>
        <taxon>Bacillus</taxon>
        <taxon>Bacillus cereus group</taxon>
    </lineage>
</organism>